<dbReference type="Proteomes" id="UP000799324">
    <property type="component" value="Unassembled WGS sequence"/>
</dbReference>
<organism evidence="1 2">
    <name type="scientific">Lophiostoma macrostomum CBS 122681</name>
    <dbReference type="NCBI Taxonomy" id="1314788"/>
    <lineage>
        <taxon>Eukaryota</taxon>
        <taxon>Fungi</taxon>
        <taxon>Dikarya</taxon>
        <taxon>Ascomycota</taxon>
        <taxon>Pezizomycotina</taxon>
        <taxon>Dothideomycetes</taxon>
        <taxon>Pleosporomycetidae</taxon>
        <taxon>Pleosporales</taxon>
        <taxon>Lophiostomataceae</taxon>
        <taxon>Lophiostoma</taxon>
    </lineage>
</organism>
<protein>
    <submittedName>
        <fullName evidence="1">Uncharacterized protein</fullName>
    </submittedName>
</protein>
<dbReference type="AlphaFoldDB" id="A0A6A6TAZ8"/>
<proteinExistence type="predicted"/>
<accession>A0A6A6TAZ8</accession>
<dbReference type="EMBL" id="MU004330">
    <property type="protein sequence ID" value="KAF2656950.1"/>
    <property type="molecule type" value="Genomic_DNA"/>
</dbReference>
<evidence type="ECO:0000313" key="2">
    <source>
        <dbReference type="Proteomes" id="UP000799324"/>
    </source>
</evidence>
<keyword evidence="2" id="KW-1185">Reference proteome</keyword>
<reference evidence="1" key="1">
    <citation type="journal article" date="2020" name="Stud. Mycol.">
        <title>101 Dothideomycetes genomes: a test case for predicting lifestyles and emergence of pathogens.</title>
        <authorList>
            <person name="Haridas S."/>
            <person name="Albert R."/>
            <person name="Binder M."/>
            <person name="Bloem J."/>
            <person name="Labutti K."/>
            <person name="Salamov A."/>
            <person name="Andreopoulos B."/>
            <person name="Baker S."/>
            <person name="Barry K."/>
            <person name="Bills G."/>
            <person name="Bluhm B."/>
            <person name="Cannon C."/>
            <person name="Castanera R."/>
            <person name="Culley D."/>
            <person name="Daum C."/>
            <person name="Ezra D."/>
            <person name="Gonzalez J."/>
            <person name="Henrissat B."/>
            <person name="Kuo A."/>
            <person name="Liang C."/>
            <person name="Lipzen A."/>
            <person name="Lutzoni F."/>
            <person name="Magnuson J."/>
            <person name="Mondo S."/>
            <person name="Nolan M."/>
            <person name="Ohm R."/>
            <person name="Pangilinan J."/>
            <person name="Park H.-J."/>
            <person name="Ramirez L."/>
            <person name="Alfaro M."/>
            <person name="Sun H."/>
            <person name="Tritt A."/>
            <person name="Yoshinaga Y."/>
            <person name="Zwiers L.-H."/>
            <person name="Turgeon B."/>
            <person name="Goodwin S."/>
            <person name="Spatafora J."/>
            <person name="Crous P."/>
            <person name="Grigoriev I."/>
        </authorList>
    </citation>
    <scope>NUCLEOTIDE SEQUENCE</scope>
    <source>
        <strain evidence="1">CBS 122681</strain>
    </source>
</reference>
<evidence type="ECO:0000313" key="1">
    <source>
        <dbReference type="EMBL" id="KAF2656950.1"/>
    </source>
</evidence>
<gene>
    <name evidence="1" type="ORF">K491DRAFT_677589</name>
</gene>
<name>A0A6A6TAZ8_9PLEO</name>
<sequence length="119" mass="13213">MKLSRLSWAFNLSPMTYVLLLVAATILTLFVTGLERGVFQFGWTRACTIIQHWWQDRFGPLVESDEEIELEDFLAAAAGPPTMATTPEIAQKSLAKPDAEYDVVSGQRTTGRPVAFPPL</sequence>